<dbReference type="EMBL" id="BAABGF010000037">
    <property type="protein sequence ID" value="GAA4289708.1"/>
    <property type="molecule type" value="Genomic_DNA"/>
</dbReference>
<comment type="caution">
    <text evidence="3">The sequence shown here is derived from an EMBL/GenBank/DDBJ whole genome shotgun (WGS) entry which is preliminary data.</text>
</comment>
<feature type="signal peptide" evidence="2">
    <location>
        <begin position="1"/>
        <end position="49"/>
    </location>
</feature>
<proteinExistence type="predicted"/>
<feature type="chain" id="PRO_5045315901" evidence="2">
    <location>
        <begin position="50"/>
        <end position="121"/>
    </location>
</feature>
<dbReference type="Proteomes" id="UP001501417">
    <property type="component" value="Unassembled WGS sequence"/>
</dbReference>
<evidence type="ECO:0000313" key="4">
    <source>
        <dbReference type="Proteomes" id="UP001501417"/>
    </source>
</evidence>
<name>A0ABP8EYV1_9MYCO</name>
<keyword evidence="4" id="KW-1185">Reference proteome</keyword>
<organism evidence="3 4">
    <name type="scientific">Mycobacterium paraffinicum</name>
    <dbReference type="NCBI Taxonomy" id="53378"/>
    <lineage>
        <taxon>Bacteria</taxon>
        <taxon>Bacillati</taxon>
        <taxon>Actinomycetota</taxon>
        <taxon>Actinomycetes</taxon>
        <taxon>Mycobacteriales</taxon>
        <taxon>Mycobacteriaceae</taxon>
        <taxon>Mycobacterium</taxon>
    </lineage>
</organism>
<accession>A0ABP8EYV1</accession>
<reference evidence="4" key="1">
    <citation type="journal article" date="2019" name="Int. J. Syst. Evol. Microbiol.">
        <title>The Global Catalogue of Microorganisms (GCM) 10K type strain sequencing project: providing services to taxonomists for standard genome sequencing and annotation.</title>
        <authorList>
            <consortium name="The Broad Institute Genomics Platform"/>
            <consortium name="The Broad Institute Genome Sequencing Center for Infectious Disease"/>
            <person name="Wu L."/>
            <person name="Ma J."/>
        </authorList>
    </citation>
    <scope>NUCLEOTIDE SEQUENCE [LARGE SCALE GENOMIC DNA]</scope>
    <source>
        <strain evidence="4">JCM 17782</strain>
    </source>
</reference>
<feature type="region of interest" description="Disordered" evidence="1">
    <location>
        <begin position="97"/>
        <end position="121"/>
    </location>
</feature>
<keyword evidence="2" id="KW-0732">Signal</keyword>
<sequence length="121" mass="12630">MNAARRTGRDDLKEITMKNTTRKPTRIHYAATLFGALAIAALAPATAYAEPNGPTGPSGGCHYTDPDGYDIPIDEGQGVIVGGKLVTCTGGKIVVSDAPARTNPHRPVAPPNRAPVLTRKA</sequence>
<protein>
    <submittedName>
        <fullName evidence="3">Uncharacterized protein</fullName>
    </submittedName>
</protein>
<evidence type="ECO:0000256" key="1">
    <source>
        <dbReference type="SAM" id="MobiDB-lite"/>
    </source>
</evidence>
<evidence type="ECO:0000313" key="3">
    <source>
        <dbReference type="EMBL" id="GAA4289708.1"/>
    </source>
</evidence>
<evidence type="ECO:0000256" key="2">
    <source>
        <dbReference type="SAM" id="SignalP"/>
    </source>
</evidence>
<gene>
    <name evidence="3" type="ORF">GCM10023161_32950</name>
</gene>